<gene>
    <name evidence="2" type="ORF">BDQ12DRAFT_737233</name>
</gene>
<dbReference type="EMBL" id="ML213617">
    <property type="protein sequence ID" value="TFK35925.1"/>
    <property type="molecule type" value="Genomic_DNA"/>
</dbReference>
<keyword evidence="1" id="KW-0732">Signal</keyword>
<evidence type="ECO:0000313" key="2">
    <source>
        <dbReference type="EMBL" id="TFK35925.1"/>
    </source>
</evidence>
<keyword evidence="3" id="KW-1185">Reference proteome</keyword>
<dbReference type="AlphaFoldDB" id="A0A5C3LT08"/>
<sequence length="227" mass="24645">MFLLAIVHFLLLAVPHNEQHLLHLSQSLGSLFLELARPILLELASLIPELLRLVYRRVPVFQLTTPVQLSVDPGMPWAIVPSSSAAFSAGTARCSEALHVMNDGCIGLARLPPRAVVPTKLRVNPPPSNDLVTIDTTILGALSISSSLYNSNKRVHELPLSPLASCYTSHTPPYNGESSTRPYSSLAITIALRTPVSFLHTKVNLQFANTNVLNGMSLTLARSENDP</sequence>
<organism evidence="2 3">
    <name type="scientific">Crucibulum laeve</name>
    <dbReference type="NCBI Taxonomy" id="68775"/>
    <lineage>
        <taxon>Eukaryota</taxon>
        <taxon>Fungi</taxon>
        <taxon>Dikarya</taxon>
        <taxon>Basidiomycota</taxon>
        <taxon>Agaricomycotina</taxon>
        <taxon>Agaricomycetes</taxon>
        <taxon>Agaricomycetidae</taxon>
        <taxon>Agaricales</taxon>
        <taxon>Agaricineae</taxon>
        <taxon>Nidulariaceae</taxon>
        <taxon>Crucibulum</taxon>
    </lineage>
</organism>
<feature type="chain" id="PRO_5022802029" evidence="1">
    <location>
        <begin position="20"/>
        <end position="227"/>
    </location>
</feature>
<evidence type="ECO:0000313" key="3">
    <source>
        <dbReference type="Proteomes" id="UP000308652"/>
    </source>
</evidence>
<accession>A0A5C3LT08</accession>
<protein>
    <submittedName>
        <fullName evidence="2">Uncharacterized protein</fullName>
    </submittedName>
</protein>
<feature type="signal peptide" evidence="1">
    <location>
        <begin position="1"/>
        <end position="19"/>
    </location>
</feature>
<dbReference type="Proteomes" id="UP000308652">
    <property type="component" value="Unassembled WGS sequence"/>
</dbReference>
<reference evidence="2 3" key="1">
    <citation type="journal article" date="2019" name="Nat. Ecol. Evol.">
        <title>Megaphylogeny resolves global patterns of mushroom evolution.</title>
        <authorList>
            <person name="Varga T."/>
            <person name="Krizsan K."/>
            <person name="Foldi C."/>
            <person name="Dima B."/>
            <person name="Sanchez-Garcia M."/>
            <person name="Sanchez-Ramirez S."/>
            <person name="Szollosi G.J."/>
            <person name="Szarkandi J.G."/>
            <person name="Papp V."/>
            <person name="Albert L."/>
            <person name="Andreopoulos W."/>
            <person name="Angelini C."/>
            <person name="Antonin V."/>
            <person name="Barry K.W."/>
            <person name="Bougher N.L."/>
            <person name="Buchanan P."/>
            <person name="Buyck B."/>
            <person name="Bense V."/>
            <person name="Catcheside P."/>
            <person name="Chovatia M."/>
            <person name="Cooper J."/>
            <person name="Damon W."/>
            <person name="Desjardin D."/>
            <person name="Finy P."/>
            <person name="Geml J."/>
            <person name="Haridas S."/>
            <person name="Hughes K."/>
            <person name="Justo A."/>
            <person name="Karasinski D."/>
            <person name="Kautmanova I."/>
            <person name="Kiss B."/>
            <person name="Kocsube S."/>
            <person name="Kotiranta H."/>
            <person name="LaButti K.M."/>
            <person name="Lechner B.E."/>
            <person name="Liimatainen K."/>
            <person name="Lipzen A."/>
            <person name="Lukacs Z."/>
            <person name="Mihaltcheva S."/>
            <person name="Morgado L.N."/>
            <person name="Niskanen T."/>
            <person name="Noordeloos M.E."/>
            <person name="Ohm R.A."/>
            <person name="Ortiz-Santana B."/>
            <person name="Ovrebo C."/>
            <person name="Racz N."/>
            <person name="Riley R."/>
            <person name="Savchenko A."/>
            <person name="Shiryaev A."/>
            <person name="Soop K."/>
            <person name="Spirin V."/>
            <person name="Szebenyi C."/>
            <person name="Tomsovsky M."/>
            <person name="Tulloss R.E."/>
            <person name="Uehling J."/>
            <person name="Grigoriev I.V."/>
            <person name="Vagvolgyi C."/>
            <person name="Papp T."/>
            <person name="Martin F.M."/>
            <person name="Miettinen O."/>
            <person name="Hibbett D.S."/>
            <person name="Nagy L.G."/>
        </authorList>
    </citation>
    <scope>NUCLEOTIDE SEQUENCE [LARGE SCALE GENOMIC DNA]</scope>
    <source>
        <strain evidence="2 3">CBS 166.37</strain>
    </source>
</reference>
<proteinExistence type="predicted"/>
<name>A0A5C3LT08_9AGAR</name>
<evidence type="ECO:0000256" key="1">
    <source>
        <dbReference type="SAM" id="SignalP"/>
    </source>
</evidence>